<dbReference type="OrthoDB" id="251914at2"/>
<dbReference type="Proteomes" id="UP000318437">
    <property type="component" value="Unassembled WGS sequence"/>
</dbReference>
<accession>A0A5C6C9H6</accession>
<evidence type="ECO:0000259" key="2">
    <source>
        <dbReference type="Pfam" id="PF06283"/>
    </source>
</evidence>
<protein>
    <submittedName>
        <fullName evidence="3">Trehalose utilization</fullName>
    </submittedName>
</protein>
<feature type="chain" id="PRO_5022823131" evidence="1">
    <location>
        <begin position="23"/>
        <end position="266"/>
    </location>
</feature>
<dbReference type="Pfam" id="PF06283">
    <property type="entry name" value="ThuA"/>
    <property type="match status" value="1"/>
</dbReference>
<reference evidence="3 4" key="1">
    <citation type="submission" date="2019-02" db="EMBL/GenBank/DDBJ databases">
        <title>Deep-cultivation of Planctomycetes and their phenomic and genomic characterization uncovers novel biology.</title>
        <authorList>
            <person name="Wiegand S."/>
            <person name="Jogler M."/>
            <person name="Boedeker C."/>
            <person name="Pinto D."/>
            <person name="Vollmers J."/>
            <person name="Rivas-Marin E."/>
            <person name="Kohn T."/>
            <person name="Peeters S.H."/>
            <person name="Heuer A."/>
            <person name="Rast P."/>
            <person name="Oberbeckmann S."/>
            <person name="Bunk B."/>
            <person name="Jeske O."/>
            <person name="Meyerdierks A."/>
            <person name="Storesund J.E."/>
            <person name="Kallscheuer N."/>
            <person name="Luecker S."/>
            <person name="Lage O.M."/>
            <person name="Pohl T."/>
            <person name="Merkel B.J."/>
            <person name="Hornburger P."/>
            <person name="Mueller R.-W."/>
            <person name="Bruemmer F."/>
            <person name="Labrenz M."/>
            <person name="Spormann A.M."/>
            <person name="Op Den Camp H."/>
            <person name="Overmann J."/>
            <person name="Amann R."/>
            <person name="Jetten M.S.M."/>
            <person name="Mascher T."/>
            <person name="Medema M.H."/>
            <person name="Devos D.P."/>
            <person name="Kaster A.-K."/>
            <person name="Ovreas L."/>
            <person name="Rohde M."/>
            <person name="Galperin M.Y."/>
            <person name="Jogler C."/>
        </authorList>
    </citation>
    <scope>NUCLEOTIDE SEQUENCE [LARGE SCALE GENOMIC DNA]</scope>
    <source>
        <strain evidence="3 4">Pla144</strain>
    </source>
</reference>
<dbReference type="Gene3D" id="3.40.50.880">
    <property type="match status" value="1"/>
</dbReference>
<feature type="signal peptide" evidence="1">
    <location>
        <begin position="1"/>
        <end position="22"/>
    </location>
</feature>
<name>A0A5C6C9H6_9BACT</name>
<evidence type="ECO:0000256" key="1">
    <source>
        <dbReference type="SAM" id="SignalP"/>
    </source>
</evidence>
<dbReference type="AlphaFoldDB" id="A0A5C6C9H6"/>
<dbReference type="PANTHER" id="PTHR40469:SF2">
    <property type="entry name" value="GALACTOSE-BINDING DOMAIN-LIKE SUPERFAMILY PROTEIN"/>
    <property type="match status" value="1"/>
</dbReference>
<dbReference type="RefSeq" id="WP_146452835.1">
    <property type="nucleotide sequence ID" value="NZ_SJPS01000010.1"/>
</dbReference>
<gene>
    <name evidence="3" type="ORF">Pla144_45940</name>
</gene>
<feature type="domain" description="ThuA-like" evidence="2">
    <location>
        <begin position="40"/>
        <end position="238"/>
    </location>
</feature>
<evidence type="ECO:0000313" key="3">
    <source>
        <dbReference type="EMBL" id="TWU21373.1"/>
    </source>
</evidence>
<keyword evidence="4" id="KW-1185">Reference proteome</keyword>
<organism evidence="3 4">
    <name type="scientific">Bythopirellula polymerisocia</name>
    <dbReference type="NCBI Taxonomy" id="2528003"/>
    <lineage>
        <taxon>Bacteria</taxon>
        <taxon>Pseudomonadati</taxon>
        <taxon>Planctomycetota</taxon>
        <taxon>Planctomycetia</taxon>
        <taxon>Pirellulales</taxon>
        <taxon>Lacipirellulaceae</taxon>
        <taxon>Bythopirellula</taxon>
    </lineage>
</organism>
<dbReference type="PANTHER" id="PTHR40469">
    <property type="entry name" value="SECRETED GLYCOSYL HYDROLASE"/>
    <property type="match status" value="1"/>
</dbReference>
<sequence precursor="true">MIQKRVAIFCVCSMLVISIAHAQTKVLLVGQEPDHPYGTHMYMHTNEVLAKCLALNGKIESVVSDSWPKNEKMLERVDAIVVYSSPAAELLLDGPQRNQVDVLINAGVGLVTIHWASSVKQEDFDRLGPKWLSYLGGTWISNVGLELGESALVQLQPDHPISRGWKEYWIHDEFYLNPTITDEATPLLQATSNEKPVVVGWAYDRPDGGRSFATTLGHFYENFQRVDFRRMIVNAILWSAHVEIHPSGARVDLSQEDLALLPELTP</sequence>
<keyword evidence="1" id="KW-0732">Signal</keyword>
<comment type="caution">
    <text evidence="3">The sequence shown here is derived from an EMBL/GenBank/DDBJ whole genome shotgun (WGS) entry which is preliminary data.</text>
</comment>
<dbReference type="InterPro" id="IPR029062">
    <property type="entry name" value="Class_I_gatase-like"/>
</dbReference>
<evidence type="ECO:0000313" key="4">
    <source>
        <dbReference type="Proteomes" id="UP000318437"/>
    </source>
</evidence>
<dbReference type="InterPro" id="IPR029010">
    <property type="entry name" value="ThuA-like"/>
</dbReference>
<dbReference type="EMBL" id="SJPS01000010">
    <property type="protein sequence ID" value="TWU21373.1"/>
    <property type="molecule type" value="Genomic_DNA"/>
</dbReference>
<dbReference type="SUPFAM" id="SSF52317">
    <property type="entry name" value="Class I glutamine amidotransferase-like"/>
    <property type="match status" value="1"/>
</dbReference>
<proteinExistence type="predicted"/>